<name>A0A1G7D152_9FLAO</name>
<dbReference type="Pfam" id="PF14322">
    <property type="entry name" value="SusD-like_3"/>
    <property type="match status" value="1"/>
</dbReference>
<dbReference type="RefSeq" id="WP_254788165.1">
    <property type="nucleotide sequence ID" value="NZ_FNBD01000001.1"/>
</dbReference>
<evidence type="ECO:0000256" key="3">
    <source>
        <dbReference type="ARBA" id="ARBA00022729"/>
    </source>
</evidence>
<feature type="domain" description="SusD-like N-terminal" evidence="7">
    <location>
        <begin position="99"/>
        <end position="228"/>
    </location>
</feature>
<gene>
    <name evidence="8" type="ORF">SAMN04487992_101276</name>
</gene>
<dbReference type="GO" id="GO:0009279">
    <property type="term" value="C:cell outer membrane"/>
    <property type="evidence" value="ECO:0007669"/>
    <property type="project" value="UniProtKB-SubCell"/>
</dbReference>
<dbReference type="InterPro" id="IPR011990">
    <property type="entry name" value="TPR-like_helical_dom_sf"/>
</dbReference>
<evidence type="ECO:0000256" key="5">
    <source>
        <dbReference type="ARBA" id="ARBA00023237"/>
    </source>
</evidence>
<keyword evidence="9" id="KW-1185">Reference proteome</keyword>
<evidence type="ECO:0000313" key="8">
    <source>
        <dbReference type="EMBL" id="SDE45257.1"/>
    </source>
</evidence>
<dbReference type="EMBL" id="FNBD01000001">
    <property type="protein sequence ID" value="SDE45257.1"/>
    <property type="molecule type" value="Genomic_DNA"/>
</dbReference>
<proteinExistence type="inferred from homology"/>
<evidence type="ECO:0000256" key="4">
    <source>
        <dbReference type="ARBA" id="ARBA00023136"/>
    </source>
</evidence>
<keyword evidence="5" id="KW-0998">Cell outer membrane</keyword>
<comment type="similarity">
    <text evidence="2">Belongs to the SusD family.</text>
</comment>
<evidence type="ECO:0000259" key="6">
    <source>
        <dbReference type="Pfam" id="PF07980"/>
    </source>
</evidence>
<dbReference type="Proteomes" id="UP000182114">
    <property type="component" value="Unassembled WGS sequence"/>
</dbReference>
<dbReference type="SUPFAM" id="SSF48452">
    <property type="entry name" value="TPR-like"/>
    <property type="match status" value="1"/>
</dbReference>
<comment type="subcellular location">
    <subcellularLocation>
        <location evidence="1">Cell outer membrane</location>
    </subcellularLocation>
</comment>
<keyword evidence="3" id="KW-0732">Signal</keyword>
<sequence length="511" mass="57228">MKTLTIINELKMKHFKRLIVGLALVTGVTSCESLDVEPTGFYSDENFYKTIEDAEASILYAYDALTLVSYAPVTYYFTELASDNCDVKADEGPDAQAFVNWEVTAQNQLLTQYYRSIYIAVNRANAVIENIEGKGFNPEDEKRILGEALFLRAYNHFNAVKAFGLAPLQKSLIDKLDETTATLPVDMQEVYAFLIEDLTRAIDNLEVNRVTGRADKVAAQALLSKIYLFAASAKENGVPKYNAITESVDNLYAKSAEYAGMVLNNQGEYRHDMDLQNIYNVEAPNGPEHIFILSLDRSGTQEGDYSKLSKYFIPYIDGATVYLKNTDGTFSPTHDGWSVFQTSDKLFSSYAADDKRKTDLFVSEIYDQDEAAIGSVADGTVIYPFTRKYIDPLFEGDKTSTRPYLLRYSDIQLVYAEATANADGLAQYNQIRSRANATELASIGGLSKVDFRKLVVAERQRELAYEGDRLWDLRRTNTVQSNVTKAAGLSPEAVAFYPIPQREIDLNPNIN</sequence>
<dbReference type="InterPro" id="IPR033985">
    <property type="entry name" value="SusD-like_N"/>
</dbReference>
<protein>
    <submittedName>
        <fullName evidence="8">Starch-binding associating with outer membrane</fullName>
    </submittedName>
</protein>
<dbReference type="Pfam" id="PF07980">
    <property type="entry name" value="SusD_RagB"/>
    <property type="match status" value="1"/>
</dbReference>
<evidence type="ECO:0000256" key="2">
    <source>
        <dbReference type="ARBA" id="ARBA00006275"/>
    </source>
</evidence>
<dbReference type="Gene3D" id="1.25.40.390">
    <property type="match status" value="1"/>
</dbReference>
<evidence type="ECO:0000256" key="1">
    <source>
        <dbReference type="ARBA" id="ARBA00004442"/>
    </source>
</evidence>
<feature type="domain" description="RagB/SusD" evidence="6">
    <location>
        <begin position="366"/>
        <end position="510"/>
    </location>
</feature>
<dbReference type="eggNOG" id="COG0702">
    <property type="taxonomic scope" value="Bacteria"/>
</dbReference>
<reference evidence="9" key="1">
    <citation type="submission" date="2016-10" db="EMBL/GenBank/DDBJ databases">
        <authorList>
            <person name="Varghese N."/>
            <person name="Submissions S."/>
        </authorList>
    </citation>
    <scope>NUCLEOTIDE SEQUENCE [LARGE SCALE GENOMIC DNA]</scope>
    <source>
        <strain evidence="9">DSM 24729</strain>
    </source>
</reference>
<evidence type="ECO:0000259" key="7">
    <source>
        <dbReference type="Pfam" id="PF14322"/>
    </source>
</evidence>
<keyword evidence="4" id="KW-0472">Membrane</keyword>
<evidence type="ECO:0000313" key="9">
    <source>
        <dbReference type="Proteomes" id="UP000182114"/>
    </source>
</evidence>
<accession>A0A1G7D152</accession>
<dbReference type="InterPro" id="IPR012944">
    <property type="entry name" value="SusD_RagB_dom"/>
</dbReference>
<organism evidence="8 9">
    <name type="scientific">Cellulophaga baltica</name>
    <dbReference type="NCBI Taxonomy" id="76594"/>
    <lineage>
        <taxon>Bacteria</taxon>
        <taxon>Pseudomonadati</taxon>
        <taxon>Bacteroidota</taxon>
        <taxon>Flavobacteriia</taxon>
        <taxon>Flavobacteriales</taxon>
        <taxon>Flavobacteriaceae</taxon>
        <taxon>Cellulophaga</taxon>
    </lineage>
</organism>
<dbReference type="PROSITE" id="PS51257">
    <property type="entry name" value="PROKAR_LIPOPROTEIN"/>
    <property type="match status" value="1"/>
</dbReference>
<dbReference type="AlphaFoldDB" id="A0A1G7D152"/>